<feature type="transmembrane region" description="Helical" evidence="7">
    <location>
        <begin position="6"/>
        <end position="25"/>
    </location>
</feature>
<sequence length="546" mass="57638">MSAVFVGFSLFISVCVAALLLGNLAQRHAASALQRPLPDISHDVRRAAGDKHGLYQQGQARQQIGRMNGFAAFSFSFSGMGLIGCGCWLLLPAVAQGGPAVLGIGWPVIGLFAVLSACIYASSASGMPSTGGVYHWVSSILGNRWGVLAGGLHIAGQAVLYAVSNVLAASWLNMTLSEAFGYEASPIGQYALLAVLFAVQSWTGARDPVRLGRLFVAGAWLEIATMLIVIAIVVCSGEIGYWPIQMIYEQKHPVDVMAASPDATSVLLGLLLLYRGMIGGERAAAMTEETADARVHTPWAIFLSTAYAVVFGYLFFAILLVQIPFSPEAGGLLTGINAIIGGDASKLYSAVAVIVFMSTLFSGAGNLASIARTWDAMARERAALMGERFRIVTRRKGQARSLAVTVVGCAMISLSVLMVHARGGESALPVQPMLLAFLLLHAALAIVAGGRCAARFSGIAILSGPWRLGRIEPWTERLTAAWAIAWLGGIAWFLSAMTWSILGVAGLLLSLTAALRLKKSGKEQRPPLTATRSGSERNAHGVHSSN</sequence>
<dbReference type="GO" id="GO:0022857">
    <property type="term" value="F:transmembrane transporter activity"/>
    <property type="evidence" value="ECO:0007669"/>
    <property type="project" value="InterPro"/>
</dbReference>
<evidence type="ECO:0000256" key="4">
    <source>
        <dbReference type="ARBA" id="ARBA00022989"/>
    </source>
</evidence>
<dbReference type="PIRSF" id="PIRSF006060">
    <property type="entry name" value="AA_transporter"/>
    <property type="match status" value="1"/>
</dbReference>
<keyword evidence="4 7" id="KW-1133">Transmembrane helix</keyword>
<evidence type="ECO:0000256" key="3">
    <source>
        <dbReference type="ARBA" id="ARBA00022692"/>
    </source>
</evidence>
<evidence type="ECO:0000313" key="9">
    <source>
        <dbReference type="Proteomes" id="UP000323257"/>
    </source>
</evidence>
<evidence type="ECO:0000256" key="5">
    <source>
        <dbReference type="ARBA" id="ARBA00023136"/>
    </source>
</evidence>
<feature type="transmembrane region" description="Helical" evidence="7">
    <location>
        <begin position="402"/>
        <end position="421"/>
    </location>
</feature>
<dbReference type="Proteomes" id="UP000323257">
    <property type="component" value="Unassembled WGS sequence"/>
</dbReference>
<keyword evidence="3 7" id="KW-0812">Transmembrane</keyword>
<feature type="region of interest" description="Disordered" evidence="6">
    <location>
        <begin position="522"/>
        <end position="546"/>
    </location>
</feature>
<feature type="transmembrane region" description="Helical" evidence="7">
    <location>
        <begin position="217"/>
        <end position="244"/>
    </location>
</feature>
<evidence type="ECO:0000256" key="6">
    <source>
        <dbReference type="SAM" id="MobiDB-lite"/>
    </source>
</evidence>
<feature type="transmembrane region" description="Helical" evidence="7">
    <location>
        <begin position="187"/>
        <end position="205"/>
    </location>
</feature>
<evidence type="ECO:0000256" key="7">
    <source>
        <dbReference type="SAM" id="Phobius"/>
    </source>
</evidence>
<dbReference type="AlphaFoldDB" id="A0A5S5C2E9"/>
<comment type="subcellular location">
    <subcellularLocation>
        <location evidence="1">Membrane</location>
        <topology evidence="1">Multi-pass membrane protein</topology>
    </subcellularLocation>
</comment>
<dbReference type="Gene3D" id="1.20.1740.10">
    <property type="entry name" value="Amino acid/polyamine transporter I"/>
    <property type="match status" value="1"/>
</dbReference>
<accession>A0A5S5C2E9</accession>
<feature type="transmembrane region" description="Helical" evidence="7">
    <location>
        <begin position="145"/>
        <end position="167"/>
    </location>
</feature>
<dbReference type="RefSeq" id="WP_187434340.1">
    <property type="nucleotide sequence ID" value="NZ_VNHS01000008.1"/>
</dbReference>
<evidence type="ECO:0000256" key="1">
    <source>
        <dbReference type="ARBA" id="ARBA00004141"/>
    </source>
</evidence>
<protein>
    <submittedName>
        <fullName evidence="8">Amino acid transporter</fullName>
    </submittedName>
</protein>
<feature type="transmembrane region" description="Helical" evidence="7">
    <location>
        <begin position="433"/>
        <end position="454"/>
    </location>
</feature>
<keyword evidence="5 7" id="KW-0472">Membrane</keyword>
<dbReference type="InterPro" id="IPR002293">
    <property type="entry name" value="AA/rel_permease1"/>
</dbReference>
<comment type="caution">
    <text evidence="8">The sequence shown here is derived from an EMBL/GenBank/DDBJ whole genome shotgun (WGS) entry which is preliminary data.</text>
</comment>
<feature type="transmembrane region" description="Helical" evidence="7">
    <location>
        <begin position="103"/>
        <end position="124"/>
    </location>
</feature>
<dbReference type="PANTHER" id="PTHR45649">
    <property type="entry name" value="AMINO-ACID PERMEASE BAT1"/>
    <property type="match status" value="1"/>
</dbReference>
<evidence type="ECO:0000313" key="8">
    <source>
        <dbReference type="EMBL" id="TYP72510.1"/>
    </source>
</evidence>
<dbReference type="PANTHER" id="PTHR45649:SF26">
    <property type="entry name" value="OS04G0435100 PROTEIN"/>
    <property type="match status" value="1"/>
</dbReference>
<dbReference type="Pfam" id="PF13520">
    <property type="entry name" value="AA_permease_2"/>
    <property type="match status" value="1"/>
</dbReference>
<dbReference type="GO" id="GO:0016020">
    <property type="term" value="C:membrane"/>
    <property type="evidence" value="ECO:0007669"/>
    <property type="project" value="UniProtKB-SubCell"/>
</dbReference>
<dbReference type="EMBL" id="VNHS01000008">
    <property type="protein sequence ID" value="TYP72510.1"/>
    <property type="molecule type" value="Genomic_DNA"/>
</dbReference>
<gene>
    <name evidence="8" type="ORF">BCM02_108165</name>
</gene>
<reference evidence="8 9" key="1">
    <citation type="submission" date="2019-07" db="EMBL/GenBank/DDBJ databases">
        <title>Genomic Encyclopedia of Type Strains, Phase III (KMG-III): the genomes of soil and plant-associated and newly described type strains.</title>
        <authorList>
            <person name="Whitman W."/>
        </authorList>
    </citation>
    <scope>NUCLEOTIDE SEQUENCE [LARGE SCALE GENOMIC DNA]</scope>
    <source>
        <strain evidence="8 9">BL24</strain>
    </source>
</reference>
<proteinExistence type="predicted"/>
<keyword evidence="2" id="KW-0813">Transport</keyword>
<name>A0A5S5C2E9_9BACL</name>
<feature type="transmembrane region" description="Helical" evidence="7">
    <location>
        <begin position="299"/>
        <end position="323"/>
    </location>
</feature>
<feature type="transmembrane region" description="Helical" evidence="7">
    <location>
        <begin position="474"/>
        <end position="493"/>
    </location>
</feature>
<organism evidence="8 9">
    <name type="scientific">Paenibacillus methanolicus</name>
    <dbReference type="NCBI Taxonomy" id="582686"/>
    <lineage>
        <taxon>Bacteria</taxon>
        <taxon>Bacillati</taxon>
        <taxon>Bacillota</taxon>
        <taxon>Bacilli</taxon>
        <taxon>Bacillales</taxon>
        <taxon>Paenibacillaceae</taxon>
        <taxon>Paenibacillus</taxon>
    </lineage>
</organism>
<evidence type="ECO:0000256" key="2">
    <source>
        <dbReference type="ARBA" id="ARBA00022448"/>
    </source>
</evidence>
<feature type="transmembrane region" description="Helical" evidence="7">
    <location>
        <begin position="347"/>
        <end position="371"/>
    </location>
</feature>
<feature type="transmembrane region" description="Helical" evidence="7">
    <location>
        <begin position="256"/>
        <end position="278"/>
    </location>
</feature>
<keyword evidence="9" id="KW-1185">Reference proteome</keyword>
<feature type="transmembrane region" description="Helical" evidence="7">
    <location>
        <begin position="70"/>
        <end position="91"/>
    </location>
</feature>